<dbReference type="GO" id="GO:0016491">
    <property type="term" value="F:oxidoreductase activity"/>
    <property type="evidence" value="ECO:0007669"/>
    <property type="project" value="UniProtKB-KW"/>
</dbReference>
<dbReference type="InterPro" id="IPR020904">
    <property type="entry name" value="Sc_DH/Rdtase_CS"/>
</dbReference>
<gene>
    <name evidence="4" type="ORF">AWC14_11130</name>
</gene>
<evidence type="ECO:0000313" key="4">
    <source>
        <dbReference type="EMBL" id="ORW00021.1"/>
    </source>
</evidence>
<dbReference type="PANTHER" id="PTHR43976:SF16">
    <property type="entry name" value="SHORT-CHAIN DEHYDROGENASE_REDUCTASE FAMILY PROTEIN"/>
    <property type="match status" value="1"/>
</dbReference>
<keyword evidence="2" id="KW-0560">Oxidoreductase</keyword>
<dbReference type="NCBIfam" id="NF004824">
    <property type="entry name" value="PRK06180.1"/>
    <property type="match status" value="1"/>
</dbReference>
<dbReference type="RefSeq" id="WP_045378794.1">
    <property type="nucleotide sequence ID" value="NZ_BBKA01000052.1"/>
</dbReference>
<dbReference type="PROSITE" id="PS00061">
    <property type="entry name" value="ADH_SHORT"/>
    <property type="match status" value="1"/>
</dbReference>
<evidence type="ECO:0000256" key="3">
    <source>
        <dbReference type="RuleBase" id="RU000363"/>
    </source>
</evidence>
<evidence type="ECO:0000256" key="1">
    <source>
        <dbReference type="ARBA" id="ARBA00006484"/>
    </source>
</evidence>
<dbReference type="Gene3D" id="3.40.50.720">
    <property type="entry name" value="NAD(P)-binding Rossmann-like Domain"/>
    <property type="match status" value="1"/>
</dbReference>
<dbReference type="PRINTS" id="PR00081">
    <property type="entry name" value="GDHRDH"/>
</dbReference>
<proteinExistence type="inferred from homology"/>
<keyword evidence="5" id="KW-1185">Reference proteome</keyword>
<protein>
    <submittedName>
        <fullName evidence="4">Short-chain dehydrogenase</fullName>
    </submittedName>
</protein>
<name>A0A1X1XMJ1_9MYCO</name>
<organism evidence="4 5">
    <name type="scientific">Mycobacterium kyorinense</name>
    <dbReference type="NCBI Taxonomy" id="487514"/>
    <lineage>
        <taxon>Bacteria</taxon>
        <taxon>Bacillati</taxon>
        <taxon>Actinomycetota</taxon>
        <taxon>Actinomycetes</taxon>
        <taxon>Mycobacteriales</taxon>
        <taxon>Mycobacteriaceae</taxon>
        <taxon>Mycobacterium</taxon>
    </lineage>
</organism>
<dbReference type="PRINTS" id="PR00080">
    <property type="entry name" value="SDRFAMILY"/>
</dbReference>
<dbReference type="CDD" id="cd05374">
    <property type="entry name" value="17beta-HSD-like_SDR_c"/>
    <property type="match status" value="1"/>
</dbReference>
<evidence type="ECO:0000313" key="5">
    <source>
        <dbReference type="Proteomes" id="UP000193487"/>
    </source>
</evidence>
<dbReference type="Pfam" id="PF00106">
    <property type="entry name" value="adh_short"/>
    <property type="match status" value="1"/>
</dbReference>
<dbReference type="PANTHER" id="PTHR43976">
    <property type="entry name" value="SHORT CHAIN DEHYDROGENASE"/>
    <property type="match status" value="1"/>
</dbReference>
<reference evidence="4 5" key="1">
    <citation type="submission" date="2016-01" db="EMBL/GenBank/DDBJ databases">
        <title>The new phylogeny of the genus Mycobacterium.</title>
        <authorList>
            <person name="Tarcisio F."/>
            <person name="Conor M."/>
            <person name="Antonella G."/>
            <person name="Elisabetta G."/>
            <person name="Giulia F.S."/>
            <person name="Sara T."/>
            <person name="Anna F."/>
            <person name="Clotilde B."/>
            <person name="Roberto B."/>
            <person name="Veronica D.S."/>
            <person name="Fabio R."/>
            <person name="Monica P."/>
            <person name="Olivier J."/>
            <person name="Enrico T."/>
            <person name="Nicola S."/>
        </authorList>
    </citation>
    <scope>NUCLEOTIDE SEQUENCE [LARGE SCALE GENOMIC DNA]</scope>
    <source>
        <strain evidence="4 5">DSM 45166</strain>
    </source>
</reference>
<dbReference type="InterPro" id="IPR002347">
    <property type="entry name" value="SDR_fam"/>
</dbReference>
<dbReference type="OrthoDB" id="9792003at2"/>
<dbReference type="InterPro" id="IPR036291">
    <property type="entry name" value="NAD(P)-bd_dom_sf"/>
</dbReference>
<dbReference type="Proteomes" id="UP000193487">
    <property type="component" value="Unassembled WGS sequence"/>
</dbReference>
<dbReference type="SUPFAM" id="SSF51735">
    <property type="entry name" value="NAD(P)-binding Rossmann-fold domains"/>
    <property type="match status" value="1"/>
</dbReference>
<comment type="similarity">
    <text evidence="1 3">Belongs to the short-chain dehydrogenases/reductases (SDR) family.</text>
</comment>
<dbReference type="AlphaFoldDB" id="A0A1X1XMJ1"/>
<comment type="caution">
    <text evidence="4">The sequence shown here is derived from an EMBL/GenBank/DDBJ whole genome shotgun (WGS) entry which is preliminary data.</text>
</comment>
<accession>A0A1X1XMJ1</accession>
<sequence>MARWLITGCSTGFGREIARAALQDGQQVVVTARRADAVQDLVDEFGEMAVAAALDVTDAGQIAAAVAAAEDAFGGVDVLVNNAGHGYLSAVEEGEDAEVRKLFDINYFGAVDMIKAVLPGMRARKSGHIVNISSMTGLVANPPNAYYSSTKFALEAVTEALAAEVRPLGIKVTAIEPGAFRTDWATRSMKESGTPIADYADVAARKDLIKQFADHLPGDPRKVAEAVLMVTKLDEPPLRLLLGRDVLKAARDKIAAMAASIDEWEAVTKDVDFGQDRS</sequence>
<dbReference type="InterPro" id="IPR051911">
    <property type="entry name" value="SDR_oxidoreductase"/>
</dbReference>
<dbReference type="EMBL" id="LQPE01000150">
    <property type="protein sequence ID" value="ORW00021.1"/>
    <property type="molecule type" value="Genomic_DNA"/>
</dbReference>
<evidence type="ECO:0000256" key="2">
    <source>
        <dbReference type="ARBA" id="ARBA00023002"/>
    </source>
</evidence>